<dbReference type="EMBL" id="JBHSBC010000039">
    <property type="protein sequence ID" value="MFC3984933.1"/>
    <property type="molecule type" value="Genomic_DNA"/>
</dbReference>
<reference evidence="3" key="1">
    <citation type="journal article" date="2019" name="Int. J. Syst. Evol. Microbiol.">
        <title>The Global Catalogue of Microorganisms (GCM) 10K type strain sequencing project: providing services to taxonomists for standard genome sequencing and annotation.</title>
        <authorList>
            <consortium name="The Broad Institute Genomics Platform"/>
            <consortium name="The Broad Institute Genome Sequencing Center for Infectious Disease"/>
            <person name="Wu L."/>
            <person name="Ma J."/>
        </authorList>
    </citation>
    <scope>NUCLEOTIDE SEQUENCE [LARGE SCALE GENOMIC DNA]</scope>
    <source>
        <strain evidence="3">TBRC 7912</strain>
    </source>
</reference>
<dbReference type="RefSeq" id="WP_386194955.1">
    <property type="nucleotide sequence ID" value="NZ_JBHSBC010000039.1"/>
</dbReference>
<organism evidence="2 3">
    <name type="scientific">Streptosporangium jomthongense</name>
    <dbReference type="NCBI Taxonomy" id="1193683"/>
    <lineage>
        <taxon>Bacteria</taxon>
        <taxon>Bacillati</taxon>
        <taxon>Actinomycetota</taxon>
        <taxon>Actinomycetes</taxon>
        <taxon>Streptosporangiales</taxon>
        <taxon>Streptosporangiaceae</taxon>
        <taxon>Streptosporangium</taxon>
    </lineage>
</organism>
<accession>A0ABV8FBZ2</accession>
<feature type="region of interest" description="Disordered" evidence="1">
    <location>
        <begin position="54"/>
        <end position="79"/>
    </location>
</feature>
<evidence type="ECO:0000256" key="1">
    <source>
        <dbReference type="SAM" id="MobiDB-lite"/>
    </source>
</evidence>
<comment type="caution">
    <text evidence="2">The sequence shown here is derived from an EMBL/GenBank/DDBJ whole genome shotgun (WGS) entry which is preliminary data.</text>
</comment>
<protein>
    <submittedName>
        <fullName evidence="2">Uncharacterized protein</fullName>
    </submittedName>
</protein>
<evidence type="ECO:0000313" key="2">
    <source>
        <dbReference type="EMBL" id="MFC3984933.1"/>
    </source>
</evidence>
<proteinExistence type="predicted"/>
<gene>
    <name evidence="2" type="ORF">ACFOYY_32735</name>
</gene>
<sequence length="79" mass="8268">MTRTPAPPDPAEHGPFDIQIIDGRIVLAGIETPLDAVDALLGARQLRAAAERAVAEPAETLPPRPSRHGLRLVDTTGGA</sequence>
<keyword evidence="3" id="KW-1185">Reference proteome</keyword>
<evidence type="ECO:0000313" key="3">
    <source>
        <dbReference type="Proteomes" id="UP001595698"/>
    </source>
</evidence>
<dbReference type="Proteomes" id="UP001595698">
    <property type="component" value="Unassembled WGS sequence"/>
</dbReference>
<name>A0ABV8FBZ2_9ACTN</name>